<accession>A0A081C251</accession>
<dbReference type="STRING" id="1499967.U27_05630"/>
<reference evidence="1" key="1">
    <citation type="journal article" date="2015" name="PeerJ">
        <title>First genomic representation of candidate bacterial phylum KSB3 points to enhanced environmental sensing as a trigger of wastewater bulking.</title>
        <authorList>
            <person name="Sekiguchi Y."/>
            <person name="Ohashi A."/>
            <person name="Parks D.H."/>
            <person name="Yamauchi T."/>
            <person name="Tyson G.W."/>
            <person name="Hugenholtz P."/>
        </authorList>
    </citation>
    <scope>NUCLEOTIDE SEQUENCE [LARGE SCALE GENOMIC DNA]</scope>
</reference>
<dbReference type="EMBL" id="DF820468">
    <property type="protein sequence ID" value="GAK58656.1"/>
    <property type="molecule type" value="Genomic_DNA"/>
</dbReference>
<organism evidence="1">
    <name type="scientific">Vecturithrix granuli</name>
    <dbReference type="NCBI Taxonomy" id="1499967"/>
    <lineage>
        <taxon>Bacteria</taxon>
        <taxon>Candidatus Moduliflexota</taxon>
        <taxon>Candidatus Vecturitrichia</taxon>
        <taxon>Candidatus Vecturitrichales</taxon>
        <taxon>Candidatus Vecturitrichaceae</taxon>
        <taxon>Candidatus Vecturithrix</taxon>
    </lineage>
</organism>
<gene>
    <name evidence="1" type="ORF">U27_05630</name>
</gene>
<protein>
    <submittedName>
        <fullName evidence="1">Uncharacterized protein</fullName>
    </submittedName>
</protein>
<dbReference type="HOGENOM" id="CLU_2614825_0_0_0"/>
<keyword evidence="2" id="KW-1185">Reference proteome</keyword>
<name>A0A081C251_VECG1</name>
<dbReference type="AlphaFoldDB" id="A0A081C251"/>
<evidence type="ECO:0000313" key="1">
    <source>
        <dbReference type="EMBL" id="GAK58656.1"/>
    </source>
</evidence>
<evidence type="ECO:0000313" key="2">
    <source>
        <dbReference type="Proteomes" id="UP000030661"/>
    </source>
</evidence>
<proteinExistence type="predicted"/>
<dbReference type="Proteomes" id="UP000030661">
    <property type="component" value="Unassembled WGS sequence"/>
</dbReference>
<sequence length="78" mass="9211">MHTYLIETKIFTDHSYLQKGKRQLAEYLASEGLAEGYYVVFSSKHTEYKQLDFEEEINSKRISTFIICTRFEHPTDIA</sequence>